<reference evidence="2" key="1">
    <citation type="submission" date="2020-08" db="EMBL/GenBank/DDBJ databases">
        <title>Novel species isolated from subtropical streams in China.</title>
        <authorList>
            <person name="Lu H."/>
        </authorList>
    </citation>
    <scope>NUCLEOTIDE SEQUENCE</scope>
    <source>
        <strain evidence="2">CY7W</strain>
    </source>
</reference>
<proteinExistence type="predicted"/>
<dbReference type="EMBL" id="JACOGG010000010">
    <property type="protein sequence ID" value="MBC3935792.1"/>
    <property type="molecule type" value="Genomic_DNA"/>
</dbReference>
<organism evidence="2 3">
    <name type="scientific">Undibacterium rugosum</name>
    <dbReference type="NCBI Taxonomy" id="2762291"/>
    <lineage>
        <taxon>Bacteria</taxon>
        <taxon>Pseudomonadati</taxon>
        <taxon>Pseudomonadota</taxon>
        <taxon>Betaproteobacteria</taxon>
        <taxon>Burkholderiales</taxon>
        <taxon>Oxalobacteraceae</taxon>
        <taxon>Undibacterium</taxon>
    </lineage>
</organism>
<evidence type="ECO:0000313" key="3">
    <source>
        <dbReference type="Proteomes" id="UP000612361"/>
    </source>
</evidence>
<keyword evidence="3" id="KW-1185">Reference proteome</keyword>
<sequence>MFFGKSKDTPPKAHEPTGTPAVFWGASDRMICCKGIAGEGNEFNVTSHPKLQDGGYVSTLEISAPGEEQGIFIHAFYSGHWSFAVSPSSEVSDEMPRWSVAREWGTMNSHSETLKIFCPKGSSVKVIDRIEANS</sequence>
<protein>
    <submittedName>
        <fullName evidence="2">Uncharacterized protein</fullName>
    </submittedName>
</protein>
<dbReference type="RefSeq" id="WP_186881364.1">
    <property type="nucleotide sequence ID" value="NZ_JACOGG010000010.1"/>
</dbReference>
<comment type="caution">
    <text evidence="2">The sequence shown here is derived from an EMBL/GenBank/DDBJ whole genome shotgun (WGS) entry which is preliminary data.</text>
</comment>
<evidence type="ECO:0000313" key="2">
    <source>
        <dbReference type="EMBL" id="MBC3935792.1"/>
    </source>
</evidence>
<name>A0A923I2D4_9BURK</name>
<accession>A0A923I2D4</accession>
<evidence type="ECO:0000256" key="1">
    <source>
        <dbReference type="SAM" id="MobiDB-lite"/>
    </source>
</evidence>
<feature type="compositionally biased region" description="Basic and acidic residues" evidence="1">
    <location>
        <begin position="1"/>
        <end position="15"/>
    </location>
</feature>
<feature type="region of interest" description="Disordered" evidence="1">
    <location>
        <begin position="1"/>
        <end position="20"/>
    </location>
</feature>
<gene>
    <name evidence="2" type="ORF">H8K47_10515</name>
</gene>
<dbReference type="AlphaFoldDB" id="A0A923I2D4"/>
<dbReference type="Proteomes" id="UP000612361">
    <property type="component" value="Unassembled WGS sequence"/>
</dbReference>